<accession>A0A4Y8IV05</accession>
<gene>
    <name evidence="2" type="ORF">E3U55_04190</name>
</gene>
<evidence type="ECO:0000313" key="3">
    <source>
        <dbReference type="Proteomes" id="UP000297975"/>
    </source>
</evidence>
<feature type="compositionally biased region" description="Basic and acidic residues" evidence="1">
    <location>
        <begin position="165"/>
        <end position="182"/>
    </location>
</feature>
<dbReference type="Proteomes" id="UP000297975">
    <property type="component" value="Unassembled WGS sequence"/>
</dbReference>
<dbReference type="AlphaFoldDB" id="A0A4Y8IV05"/>
<dbReference type="OrthoDB" id="2860117at2"/>
<dbReference type="InterPro" id="IPR025571">
    <property type="entry name" value="YqfQ"/>
</dbReference>
<keyword evidence="3" id="KW-1185">Reference proteome</keyword>
<comment type="caution">
    <text evidence="2">The sequence shown here is derived from an EMBL/GenBank/DDBJ whole genome shotgun (WGS) entry which is preliminary data.</text>
</comment>
<feature type="compositionally biased region" description="Basic residues" evidence="1">
    <location>
        <begin position="149"/>
        <end position="164"/>
    </location>
</feature>
<protein>
    <recommendedName>
        <fullName evidence="4">YqfQ-like protein</fullName>
    </recommendedName>
</protein>
<proteinExistence type="predicted"/>
<evidence type="ECO:0000256" key="1">
    <source>
        <dbReference type="SAM" id="MobiDB-lite"/>
    </source>
</evidence>
<dbReference type="Pfam" id="PF14181">
    <property type="entry name" value="YqfQ"/>
    <property type="match status" value="1"/>
</dbReference>
<feature type="region of interest" description="Disordered" evidence="1">
    <location>
        <begin position="142"/>
        <end position="182"/>
    </location>
</feature>
<name>A0A4Y8IV05_9BACI</name>
<reference evidence="2 3" key="1">
    <citation type="submission" date="2019-03" db="EMBL/GenBank/DDBJ databases">
        <authorList>
            <person name="He R.-H."/>
        </authorList>
    </citation>
    <scope>NUCLEOTIDE SEQUENCE [LARGE SCALE GENOMIC DNA]</scope>
    <source>
        <strain evidence="3">SH 714</strain>
    </source>
</reference>
<organism evidence="2 3">
    <name type="scientific">Filobacillus milosensis</name>
    <dbReference type="NCBI Taxonomy" id="94137"/>
    <lineage>
        <taxon>Bacteria</taxon>
        <taxon>Bacillati</taxon>
        <taxon>Bacillota</taxon>
        <taxon>Bacilli</taxon>
        <taxon>Bacillales</taxon>
        <taxon>Bacillaceae</taxon>
        <taxon>Filobacillus</taxon>
    </lineage>
</organism>
<sequence>MDPFGFRPPNHSWNHNYYQQPFFQQPQKRGIGILNKILGKGQGPGHLGGYPQQMFGYGPGMASKYHSLHETLNHIQKGLGIVQQVSPYIKQYGPFVKNLPMIIDMMKIMMENEDEANYDDEGIKDDNIKDMAQELMKDDHYNSQDNHEHHKPKHVKKHYKKHHENSKQDHLPKEMPKPKMYI</sequence>
<dbReference type="RefSeq" id="WP_134339077.1">
    <property type="nucleotide sequence ID" value="NZ_SOPW01000003.1"/>
</dbReference>
<dbReference type="EMBL" id="SOPW01000003">
    <property type="protein sequence ID" value="TFB24019.1"/>
    <property type="molecule type" value="Genomic_DNA"/>
</dbReference>
<evidence type="ECO:0008006" key="4">
    <source>
        <dbReference type="Google" id="ProtNLM"/>
    </source>
</evidence>
<evidence type="ECO:0000313" key="2">
    <source>
        <dbReference type="EMBL" id="TFB24019.1"/>
    </source>
</evidence>